<dbReference type="Proteomes" id="UP000681720">
    <property type="component" value="Unassembled WGS sequence"/>
</dbReference>
<gene>
    <name evidence="1" type="ORF">GIL414_LOCUS18533</name>
    <name evidence="2" type="ORF">OVN521_LOCUS27535</name>
</gene>
<name>A0A820D8C5_9BILA</name>
<proteinExistence type="predicted"/>
<keyword evidence="3" id="KW-1185">Reference proteome</keyword>
<dbReference type="EMBL" id="CAJOBG010007644">
    <property type="protein sequence ID" value="CAF4222798.1"/>
    <property type="molecule type" value="Genomic_DNA"/>
</dbReference>
<dbReference type="EMBL" id="CAJOBJ010009162">
    <property type="protein sequence ID" value="CAF4131096.1"/>
    <property type="molecule type" value="Genomic_DNA"/>
</dbReference>
<evidence type="ECO:0000313" key="1">
    <source>
        <dbReference type="EMBL" id="CAF4131096.1"/>
    </source>
</evidence>
<reference evidence="2" key="1">
    <citation type="submission" date="2021-02" db="EMBL/GenBank/DDBJ databases">
        <authorList>
            <person name="Nowell W R."/>
        </authorList>
    </citation>
    <scope>NUCLEOTIDE SEQUENCE</scope>
</reference>
<evidence type="ECO:0000313" key="3">
    <source>
        <dbReference type="Proteomes" id="UP000663866"/>
    </source>
</evidence>
<dbReference type="Proteomes" id="UP000663866">
    <property type="component" value="Unassembled WGS sequence"/>
</dbReference>
<accession>A0A820D8C5</accession>
<sequence length="167" mass="18585">MGILKGKDTALEHIEKSKLAFLATLSEVTKGPSESAVPPKDHFTLKFDRKSIQNLKGRVYENMKEYTYVQLGEGIPACFNSKGAETGLINPTKPPVPIVGHQYVACIYDDLKTIDCLIEISRNEIDNLVKIANARLTLPMESENLSDDELALINSKHHARHSIEARI</sequence>
<organism evidence="2 3">
    <name type="scientific">Rotaria magnacalcarata</name>
    <dbReference type="NCBI Taxonomy" id="392030"/>
    <lineage>
        <taxon>Eukaryota</taxon>
        <taxon>Metazoa</taxon>
        <taxon>Spiralia</taxon>
        <taxon>Gnathifera</taxon>
        <taxon>Rotifera</taxon>
        <taxon>Eurotatoria</taxon>
        <taxon>Bdelloidea</taxon>
        <taxon>Philodinida</taxon>
        <taxon>Philodinidae</taxon>
        <taxon>Rotaria</taxon>
    </lineage>
</organism>
<evidence type="ECO:0000313" key="2">
    <source>
        <dbReference type="EMBL" id="CAF4222798.1"/>
    </source>
</evidence>
<dbReference type="AlphaFoldDB" id="A0A820D8C5"/>
<comment type="caution">
    <text evidence="2">The sequence shown here is derived from an EMBL/GenBank/DDBJ whole genome shotgun (WGS) entry which is preliminary data.</text>
</comment>
<protein>
    <submittedName>
        <fullName evidence="2">Uncharacterized protein</fullName>
    </submittedName>
</protein>